<evidence type="ECO:0000313" key="5">
    <source>
        <dbReference type="Proteomes" id="UP000008909"/>
    </source>
</evidence>
<dbReference type="InterPro" id="IPR042185">
    <property type="entry name" value="Serpin_sf_2"/>
</dbReference>
<dbReference type="Proteomes" id="UP000008909">
    <property type="component" value="Unassembled WGS sequence"/>
</dbReference>
<dbReference type="AlphaFoldDB" id="G7YPF3"/>
<evidence type="ECO:0000259" key="3">
    <source>
        <dbReference type="SMART" id="SM00093"/>
    </source>
</evidence>
<evidence type="ECO:0000256" key="1">
    <source>
        <dbReference type="ARBA" id="ARBA00009500"/>
    </source>
</evidence>
<organism evidence="4 5">
    <name type="scientific">Clonorchis sinensis</name>
    <name type="common">Chinese liver fluke</name>
    <dbReference type="NCBI Taxonomy" id="79923"/>
    <lineage>
        <taxon>Eukaryota</taxon>
        <taxon>Metazoa</taxon>
        <taxon>Spiralia</taxon>
        <taxon>Lophotrochozoa</taxon>
        <taxon>Platyhelminthes</taxon>
        <taxon>Trematoda</taxon>
        <taxon>Digenea</taxon>
        <taxon>Opisthorchiida</taxon>
        <taxon>Opisthorchiata</taxon>
        <taxon>Opisthorchiidae</taxon>
        <taxon>Clonorchis</taxon>
    </lineage>
</organism>
<dbReference type="GO" id="GO:0004867">
    <property type="term" value="F:serine-type endopeptidase inhibitor activity"/>
    <property type="evidence" value="ECO:0007669"/>
    <property type="project" value="InterPro"/>
</dbReference>
<dbReference type="InterPro" id="IPR023795">
    <property type="entry name" value="Serpin_CS"/>
</dbReference>
<name>G7YPF3_CLOSI</name>
<dbReference type="PROSITE" id="PS00284">
    <property type="entry name" value="SERPIN"/>
    <property type="match status" value="1"/>
</dbReference>
<dbReference type="InterPro" id="IPR042178">
    <property type="entry name" value="Serpin_sf_1"/>
</dbReference>
<dbReference type="InterPro" id="IPR000215">
    <property type="entry name" value="Serpin_fam"/>
</dbReference>
<dbReference type="EMBL" id="DF143929">
    <property type="protein sequence ID" value="GAA54834.1"/>
    <property type="molecule type" value="Genomic_DNA"/>
</dbReference>
<feature type="domain" description="Serpin" evidence="3">
    <location>
        <begin position="219"/>
        <end position="585"/>
    </location>
</feature>
<dbReference type="PANTHER" id="PTHR11461">
    <property type="entry name" value="SERINE PROTEASE INHIBITOR, SERPIN"/>
    <property type="match status" value="1"/>
</dbReference>
<dbReference type="CDD" id="cd19603">
    <property type="entry name" value="serpin_platyhelminthes"/>
    <property type="match status" value="1"/>
</dbReference>
<dbReference type="Gene3D" id="3.30.497.10">
    <property type="entry name" value="Antithrombin, subunit I, domain 2"/>
    <property type="match status" value="1"/>
</dbReference>
<dbReference type="InterPro" id="IPR023796">
    <property type="entry name" value="Serpin_dom"/>
</dbReference>
<comment type="similarity">
    <text evidence="1 2">Belongs to the serpin family.</text>
</comment>
<sequence length="588" mass="66297">MVKSRCGRASRGMNFASRLDWDLPEECRKTERCMNSFRLLTKMPLTRNRSSRYPFFKVVQNTQLISTSPVKLAESRTSSRDRKIKLEHAECITNREVKSIKSSEDTATLVCVEMFSVFCNKSAKMNGQESVAPPWLISTACSNHTQTHMTNHLDTLTRQRTPQTGLPNDLVRDVLIVVILWRGTVTHQISIVSFPLTQQYHIVMANQLEIYTSVGQFASDFYAQVIEQQAGNPINTFLSPLSIYFACLITMAGVAQSTLQQMRTVLHIPAHFANNDVPKNFGSELTEPFLNSTGVDFLLANRLYILQPTPISNSFKTTIKRFYKTDTKSLNQSLSLKGQLRKINRWVSSQTMGKIPELIPDNVLTADSVLALINALYFRGLWKYPFDKTKTKEEDFHCLDGTVKKVPMMNILGHYPTLQLEDINAEAIKLPFTHSLYDMLIILPYWTSGLPAVLNKLKQPGKLHSILQKKFRDTKVIVRLPRFKLAKLPTTDVKNLLKACGLTALFDSAEADLSQMTDQPGVTISNMLHKAVIEVDEEGVTAAAATGMIASTRTRTPEFDVNHPFFLAVIYKSTLPVFMGHVVEPEQN</sequence>
<gene>
    <name evidence="4" type="ORF">CLF_105781</name>
</gene>
<reference key="2">
    <citation type="submission" date="2011-10" db="EMBL/GenBank/DDBJ databases">
        <title>The genome and transcriptome sequence of Clonorchis sinensis provide insights into the carcinogenic liver fluke.</title>
        <authorList>
            <person name="Wang X."/>
            <person name="Huang Y."/>
            <person name="Chen W."/>
            <person name="Liu H."/>
            <person name="Guo L."/>
            <person name="Chen Y."/>
            <person name="Luo F."/>
            <person name="Zhou W."/>
            <person name="Sun J."/>
            <person name="Mao Q."/>
            <person name="Liang P."/>
            <person name="Zhou C."/>
            <person name="Tian Y."/>
            <person name="Men J."/>
            <person name="Lv X."/>
            <person name="Huang L."/>
            <person name="Zhou J."/>
            <person name="Hu Y."/>
            <person name="Li R."/>
            <person name="Zhang F."/>
            <person name="Lei H."/>
            <person name="Li X."/>
            <person name="Hu X."/>
            <person name="Liang C."/>
            <person name="Xu J."/>
            <person name="Wu Z."/>
            <person name="Yu X."/>
        </authorList>
    </citation>
    <scope>NUCLEOTIDE SEQUENCE</scope>
    <source>
        <strain>Henan</strain>
    </source>
</reference>
<reference evidence="4" key="1">
    <citation type="journal article" date="2011" name="Genome Biol.">
        <title>The draft genome of the carcinogenic human liver fluke Clonorchis sinensis.</title>
        <authorList>
            <person name="Wang X."/>
            <person name="Chen W."/>
            <person name="Huang Y."/>
            <person name="Sun J."/>
            <person name="Men J."/>
            <person name="Liu H."/>
            <person name="Luo F."/>
            <person name="Guo L."/>
            <person name="Lv X."/>
            <person name="Deng C."/>
            <person name="Zhou C."/>
            <person name="Fan Y."/>
            <person name="Li X."/>
            <person name="Huang L."/>
            <person name="Hu Y."/>
            <person name="Liang C."/>
            <person name="Hu X."/>
            <person name="Xu J."/>
            <person name="Yu X."/>
        </authorList>
    </citation>
    <scope>NUCLEOTIDE SEQUENCE [LARGE SCALE GENOMIC DNA]</scope>
    <source>
        <strain evidence="4">Henan</strain>
    </source>
</reference>
<proteinExistence type="inferred from homology"/>
<evidence type="ECO:0000313" key="4">
    <source>
        <dbReference type="EMBL" id="GAA54834.1"/>
    </source>
</evidence>
<dbReference type="Pfam" id="PF00079">
    <property type="entry name" value="Serpin"/>
    <property type="match status" value="1"/>
</dbReference>
<dbReference type="InterPro" id="IPR036186">
    <property type="entry name" value="Serpin_sf"/>
</dbReference>
<dbReference type="SUPFAM" id="SSF56574">
    <property type="entry name" value="Serpins"/>
    <property type="match status" value="1"/>
</dbReference>
<accession>G7YPF3</accession>
<dbReference type="Gene3D" id="2.30.39.10">
    <property type="entry name" value="Alpha-1-antitrypsin, domain 1"/>
    <property type="match status" value="1"/>
</dbReference>
<protein>
    <submittedName>
        <fullName evidence="4">Serpin B</fullName>
    </submittedName>
</protein>
<evidence type="ECO:0000256" key="2">
    <source>
        <dbReference type="RuleBase" id="RU000411"/>
    </source>
</evidence>
<dbReference type="SMART" id="SM00093">
    <property type="entry name" value="SERPIN"/>
    <property type="match status" value="1"/>
</dbReference>
<keyword evidence="5" id="KW-1185">Reference proteome</keyword>
<dbReference type="GO" id="GO:0005615">
    <property type="term" value="C:extracellular space"/>
    <property type="evidence" value="ECO:0007669"/>
    <property type="project" value="InterPro"/>
</dbReference>
<dbReference type="PANTHER" id="PTHR11461:SF211">
    <property type="entry name" value="GH10112P-RELATED"/>
    <property type="match status" value="1"/>
</dbReference>